<evidence type="ECO:0000313" key="8">
    <source>
        <dbReference type="EMBL" id="PRD15075.1"/>
    </source>
</evidence>
<dbReference type="InterPro" id="IPR001633">
    <property type="entry name" value="EAL_dom"/>
</dbReference>
<dbReference type="Proteomes" id="UP000239181">
    <property type="component" value="Unassembled WGS sequence"/>
</dbReference>
<dbReference type="PANTHER" id="PTHR33121">
    <property type="entry name" value="CYCLIC DI-GMP PHOSPHODIESTERASE PDEF"/>
    <property type="match status" value="1"/>
</dbReference>
<dbReference type="InterPro" id="IPR050706">
    <property type="entry name" value="Cyclic-di-GMP_PDE-like"/>
</dbReference>
<feature type="transmembrane region" description="Helical" evidence="6">
    <location>
        <begin position="151"/>
        <end position="172"/>
    </location>
</feature>
<name>A0A2S9IBB0_9GAMM</name>
<feature type="transmembrane region" description="Helical" evidence="6">
    <location>
        <begin position="193"/>
        <end position="215"/>
    </location>
</feature>
<reference evidence="8 9" key="1">
    <citation type="submission" date="2017-10" db="EMBL/GenBank/DDBJ databases">
        <title>Draft genome of two endophytic bacteria isolated from 'guarana' Paullinia cupana (Mart.) Ducke.</title>
        <authorList>
            <person name="Siqueira K.A."/>
            <person name="Liotti R.G."/>
            <person name="Mendes T.A."/>
            <person name="Soares M.A."/>
        </authorList>
    </citation>
    <scope>NUCLEOTIDE SEQUENCE [LARGE SCALE GENOMIC DNA]</scope>
    <source>
        <strain evidence="8 9">342</strain>
    </source>
</reference>
<feature type="transmembrane region" description="Helical" evidence="6">
    <location>
        <begin position="235"/>
        <end position="262"/>
    </location>
</feature>
<dbReference type="SMART" id="SM00052">
    <property type="entry name" value="EAL"/>
    <property type="match status" value="1"/>
</dbReference>
<dbReference type="PANTHER" id="PTHR33121:SF64">
    <property type="entry name" value="CYCLIC DI-GMP PHOSPHODIESTERASE PDEF"/>
    <property type="match status" value="1"/>
</dbReference>
<evidence type="ECO:0000313" key="9">
    <source>
        <dbReference type="Proteomes" id="UP000239181"/>
    </source>
</evidence>
<dbReference type="InterPro" id="IPR007895">
    <property type="entry name" value="MASE1"/>
</dbReference>
<evidence type="ECO:0000256" key="1">
    <source>
        <dbReference type="ARBA" id="ARBA00004651"/>
    </source>
</evidence>
<proteinExistence type="predicted"/>
<feature type="transmembrane region" description="Helical" evidence="6">
    <location>
        <begin position="107"/>
        <end position="131"/>
    </location>
</feature>
<keyword evidence="4 6" id="KW-1133">Transmembrane helix</keyword>
<evidence type="ECO:0000259" key="7">
    <source>
        <dbReference type="PROSITE" id="PS50883"/>
    </source>
</evidence>
<feature type="transmembrane region" description="Helical" evidence="6">
    <location>
        <begin position="23"/>
        <end position="39"/>
    </location>
</feature>
<dbReference type="Pfam" id="PF05231">
    <property type="entry name" value="MASE1"/>
    <property type="match status" value="1"/>
</dbReference>
<evidence type="ECO:0000256" key="2">
    <source>
        <dbReference type="ARBA" id="ARBA00022475"/>
    </source>
</evidence>
<comment type="subcellular location">
    <subcellularLocation>
        <location evidence="1">Cell membrane</location>
        <topology evidence="1">Multi-pass membrane protein</topology>
    </subcellularLocation>
</comment>
<evidence type="ECO:0000256" key="6">
    <source>
        <dbReference type="SAM" id="Phobius"/>
    </source>
</evidence>
<protein>
    <recommendedName>
        <fullName evidence="7">EAL domain-containing protein</fullName>
    </recommendedName>
</protein>
<feature type="domain" description="EAL" evidence="7">
    <location>
        <begin position="474"/>
        <end position="725"/>
    </location>
</feature>
<dbReference type="Gene3D" id="3.20.20.450">
    <property type="entry name" value="EAL domain"/>
    <property type="match status" value="1"/>
</dbReference>
<sequence>MLLSLVTLPLASALSVRLWLPEGYVYLIYLPLALMIALLMVFNWAALPGIAIALCWHYFHRYTPIQAVTIISVFLITLSMCWGGYSLQSNRRWRAGIGELRTVAVRLFWLAFAMPTLFIVLMQIVTPMNILPLSNSIFSSDPFSIHTLLNYQSAMLALLATAQLFYFALRIVRNPRFFYTLRRRCRNQFASGVTFREWMLWLSLVLFLLLMLTQFHTTQENLLTTDYGIPLLLPLMLWAATRFGYLFTSLSWGILLIVLYQLRDRYLSPTTEGYHLAVISANLLVFTLTILLMSAISTRQRRLLDKARRMAITDPVIGLPNVRALSQALTSNTGAVLCFLRIPDLDRLSRTYGLQLRIQYKRSLAAHLKPWLLPSENVYQLPGFDLALRLEHSANLARIESLEARLKDYHLSWDGLPIHPDVGISYCSVMPPVNYLYELLGEMSAMAEIALHSGHAENLQQKDKVPVQRQLTEKLAMLQDIQLAMQNGGFYLMTQKIHGMRGDDYHEILLRMVNSQGEHIKPAQFIPVVQEFGLTWEVDQLVLDQVLAFIDRHREQLPGIRFAVNLFAATLCRPQLAAEIAARLKASNIEPWQLIIEVAESPMLSDYSWGNRTISQLRQLGCRVAIDDFGTGYASYSRLKQVQVDMLKIDGSFVRNMLQSSLDYQIIESICVVARLKRMQIVAEYVETQEVAMALRKLGVDYLQGFVIGIPEPLANLVAAPEEVR</sequence>
<evidence type="ECO:0000256" key="3">
    <source>
        <dbReference type="ARBA" id="ARBA00022692"/>
    </source>
</evidence>
<evidence type="ECO:0000256" key="4">
    <source>
        <dbReference type="ARBA" id="ARBA00022989"/>
    </source>
</evidence>
<dbReference type="SUPFAM" id="SSF141868">
    <property type="entry name" value="EAL domain-like"/>
    <property type="match status" value="1"/>
</dbReference>
<dbReference type="GO" id="GO:0005886">
    <property type="term" value="C:plasma membrane"/>
    <property type="evidence" value="ECO:0007669"/>
    <property type="project" value="UniProtKB-SubCell"/>
</dbReference>
<keyword evidence="5 6" id="KW-0472">Membrane</keyword>
<feature type="transmembrane region" description="Helical" evidence="6">
    <location>
        <begin position="65"/>
        <end position="87"/>
    </location>
</feature>
<dbReference type="CDD" id="cd01948">
    <property type="entry name" value="EAL"/>
    <property type="match status" value="1"/>
</dbReference>
<feature type="transmembrane region" description="Helical" evidence="6">
    <location>
        <begin position="274"/>
        <end position="296"/>
    </location>
</feature>
<comment type="caution">
    <text evidence="8">The sequence shown here is derived from an EMBL/GenBank/DDBJ whole genome shotgun (WGS) entry which is preliminary data.</text>
</comment>
<dbReference type="InterPro" id="IPR043128">
    <property type="entry name" value="Rev_trsase/Diguanyl_cyclase"/>
</dbReference>
<dbReference type="InterPro" id="IPR000160">
    <property type="entry name" value="GGDEF_dom"/>
</dbReference>
<keyword evidence="2" id="KW-1003">Cell membrane</keyword>
<dbReference type="SMART" id="SM00267">
    <property type="entry name" value="GGDEF"/>
    <property type="match status" value="1"/>
</dbReference>
<keyword evidence="3 6" id="KW-0812">Transmembrane</keyword>
<gene>
    <name evidence="8" type="ORF">CQW29_13490</name>
</gene>
<dbReference type="GO" id="GO:0071111">
    <property type="term" value="F:cyclic-guanylate-specific phosphodiesterase activity"/>
    <property type="evidence" value="ECO:0007669"/>
    <property type="project" value="InterPro"/>
</dbReference>
<accession>A0A2S9IBB0</accession>
<evidence type="ECO:0000256" key="5">
    <source>
        <dbReference type="ARBA" id="ARBA00023136"/>
    </source>
</evidence>
<dbReference type="EMBL" id="PDET01000008">
    <property type="protein sequence ID" value="PRD15075.1"/>
    <property type="molecule type" value="Genomic_DNA"/>
</dbReference>
<organism evidence="8 9">
    <name type="scientific">Pantoea coffeiphila</name>
    <dbReference type="NCBI Taxonomy" id="1465635"/>
    <lineage>
        <taxon>Bacteria</taxon>
        <taxon>Pseudomonadati</taxon>
        <taxon>Pseudomonadota</taxon>
        <taxon>Gammaproteobacteria</taxon>
        <taxon>Enterobacterales</taxon>
        <taxon>Erwiniaceae</taxon>
        <taxon>Pantoea</taxon>
    </lineage>
</organism>
<dbReference type="Gene3D" id="3.30.70.270">
    <property type="match status" value="1"/>
</dbReference>
<dbReference type="PROSITE" id="PS50883">
    <property type="entry name" value="EAL"/>
    <property type="match status" value="1"/>
</dbReference>
<keyword evidence="9" id="KW-1185">Reference proteome</keyword>
<dbReference type="InterPro" id="IPR035919">
    <property type="entry name" value="EAL_sf"/>
</dbReference>
<dbReference type="AlphaFoldDB" id="A0A2S9IBB0"/>
<dbReference type="Pfam" id="PF00563">
    <property type="entry name" value="EAL"/>
    <property type="match status" value="1"/>
</dbReference>